<dbReference type="PROSITE" id="PS50043">
    <property type="entry name" value="HTH_LUXR_2"/>
    <property type="match status" value="1"/>
</dbReference>
<keyword evidence="2" id="KW-0805">Transcription regulation</keyword>
<dbReference type="PANTHER" id="PTHR43214:SF41">
    <property type="entry name" value="NITRATE_NITRITE RESPONSE REGULATOR PROTEIN NARP"/>
    <property type="match status" value="1"/>
</dbReference>
<evidence type="ECO:0000259" key="6">
    <source>
        <dbReference type="PROSITE" id="PS50043"/>
    </source>
</evidence>
<dbReference type="PRINTS" id="PR00038">
    <property type="entry name" value="HTHLUXR"/>
</dbReference>
<evidence type="ECO:0000256" key="1">
    <source>
        <dbReference type="ARBA" id="ARBA00022553"/>
    </source>
</evidence>
<dbReference type="Pfam" id="PF00072">
    <property type="entry name" value="Response_reg"/>
    <property type="match status" value="1"/>
</dbReference>
<dbReference type="Pfam" id="PF00196">
    <property type="entry name" value="GerE"/>
    <property type="match status" value="1"/>
</dbReference>
<feature type="domain" description="Response regulatory" evidence="7">
    <location>
        <begin position="3"/>
        <end position="119"/>
    </location>
</feature>
<keyword evidence="4" id="KW-0804">Transcription</keyword>
<dbReference type="SMART" id="SM00421">
    <property type="entry name" value="HTH_LUXR"/>
    <property type="match status" value="1"/>
</dbReference>
<dbReference type="SUPFAM" id="SSF46894">
    <property type="entry name" value="C-terminal effector domain of the bipartite response regulators"/>
    <property type="match status" value="1"/>
</dbReference>
<dbReference type="AlphaFoldDB" id="A0A4Q7N0D3"/>
<dbReference type="InterPro" id="IPR039420">
    <property type="entry name" value="WalR-like"/>
</dbReference>
<sequence>MPNILIADDHAIVRYGTTLIIKDLMPGVHVSEAENFSQVLKLLNQQRFDLLILDINIPGGNNLQMIDVVRLHQPQIRILIFSGYDEQLFALRYLQAGVDGYLVKHSPEEDLKTAIRTILNNEKYISSTVRQHLLNGLNTKSDIAKNPLQSLSNREMEVMQLLIKGSSVADIGSMLSLQISTVSTYKARIFDKLDVANVIDLAEKVRLYGGQAS</sequence>
<dbReference type="OrthoDB" id="1013073at2"/>
<dbReference type="SUPFAM" id="SSF52172">
    <property type="entry name" value="CheY-like"/>
    <property type="match status" value="1"/>
</dbReference>
<name>A0A4Q7N0D3_9BACT</name>
<dbReference type="PANTHER" id="PTHR43214">
    <property type="entry name" value="TWO-COMPONENT RESPONSE REGULATOR"/>
    <property type="match status" value="1"/>
</dbReference>
<evidence type="ECO:0000256" key="5">
    <source>
        <dbReference type="PROSITE-ProRule" id="PRU00169"/>
    </source>
</evidence>
<dbReference type="PROSITE" id="PS50110">
    <property type="entry name" value="RESPONSE_REGULATORY"/>
    <property type="match status" value="1"/>
</dbReference>
<evidence type="ECO:0000256" key="2">
    <source>
        <dbReference type="ARBA" id="ARBA00023015"/>
    </source>
</evidence>
<dbReference type="PROSITE" id="PS00622">
    <property type="entry name" value="HTH_LUXR_1"/>
    <property type="match status" value="1"/>
</dbReference>
<dbReference type="RefSeq" id="WP_130539461.1">
    <property type="nucleotide sequence ID" value="NZ_CP042431.1"/>
</dbReference>
<keyword evidence="1 5" id="KW-0597">Phosphoprotein</keyword>
<evidence type="ECO:0000313" key="8">
    <source>
        <dbReference type="EMBL" id="RZS75051.1"/>
    </source>
</evidence>
<dbReference type="CDD" id="cd06170">
    <property type="entry name" value="LuxR_C_like"/>
    <property type="match status" value="1"/>
</dbReference>
<dbReference type="GO" id="GO:0006355">
    <property type="term" value="P:regulation of DNA-templated transcription"/>
    <property type="evidence" value="ECO:0007669"/>
    <property type="project" value="InterPro"/>
</dbReference>
<dbReference type="SMART" id="SM00448">
    <property type="entry name" value="REC"/>
    <property type="match status" value="1"/>
</dbReference>
<gene>
    <name evidence="8" type="ORF">EV199_0909</name>
</gene>
<organism evidence="8 9">
    <name type="scientific">Pseudobacter ginsenosidimutans</name>
    <dbReference type="NCBI Taxonomy" id="661488"/>
    <lineage>
        <taxon>Bacteria</taxon>
        <taxon>Pseudomonadati</taxon>
        <taxon>Bacteroidota</taxon>
        <taxon>Chitinophagia</taxon>
        <taxon>Chitinophagales</taxon>
        <taxon>Chitinophagaceae</taxon>
        <taxon>Pseudobacter</taxon>
    </lineage>
</organism>
<reference evidence="8 9" key="1">
    <citation type="submission" date="2019-02" db="EMBL/GenBank/DDBJ databases">
        <title>Genomic Encyclopedia of Type Strains, Phase IV (KMG-IV): sequencing the most valuable type-strain genomes for metagenomic binning, comparative biology and taxonomic classification.</title>
        <authorList>
            <person name="Goeker M."/>
        </authorList>
    </citation>
    <scope>NUCLEOTIDE SEQUENCE [LARGE SCALE GENOMIC DNA]</scope>
    <source>
        <strain evidence="8 9">DSM 18116</strain>
    </source>
</reference>
<evidence type="ECO:0000256" key="3">
    <source>
        <dbReference type="ARBA" id="ARBA00023125"/>
    </source>
</evidence>
<comment type="caution">
    <text evidence="8">The sequence shown here is derived from an EMBL/GenBank/DDBJ whole genome shotgun (WGS) entry which is preliminary data.</text>
</comment>
<keyword evidence="3" id="KW-0238">DNA-binding</keyword>
<evidence type="ECO:0000259" key="7">
    <source>
        <dbReference type="PROSITE" id="PS50110"/>
    </source>
</evidence>
<dbReference type="InterPro" id="IPR011006">
    <property type="entry name" value="CheY-like_superfamily"/>
</dbReference>
<dbReference type="CDD" id="cd17535">
    <property type="entry name" value="REC_NarL-like"/>
    <property type="match status" value="1"/>
</dbReference>
<evidence type="ECO:0000256" key="4">
    <source>
        <dbReference type="ARBA" id="ARBA00023163"/>
    </source>
</evidence>
<protein>
    <submittedName>
        <fullName evidence="8">LuxR family two component transcriptional regulator</fullName>
    </submittedName>
</protein>
<accession>A0A4Q7N0D3</accession>
<dbReference type="EMBL" id="SGXA01000001">
    <property type="protein sequence ID" value="RZS75051.1"/>
    <property type="molecule type" value="Genomic_DNA"/>
</dbReference>
<feature type="domain" description="HTH luxR-type" evidence="6">
    <location>
        <begin position="144"/>
        <end position="209"/>
    </location>
</feature>
<dbReference type="InterPro" id="IPR001789">
    <property type="entry name" value="Sig_transdc_resp-reg_receiver"/>
</dbReference>
<keyword evidence="9" id="KW-1185">Reference proteome</keyword>
<dbReference type="GO" id="GO:0003677">
    <property type="term" value="F:DNA binding"/>
    <property type="evidence" value="ECO:0007669"/>
    <property type="project" value="UniProtKB-KW"/>
</dbReference>
<dbReference type="Gene3D" id="3.40.50.2300">
    <property type="match status" value="1"/>
</dbReference>
<feature type="modified residue" description="4-aspartylphosphate" evidence="5">
    <location>
        <position position="54"/>
    </location>
</feature>
<dbReference type="InterPro" id="IPR016032">
    <property type="entry name" value="Sig_transdc_resp-reg_C-effctor"/>
</dbReference>
<dbReference type="Proteomes" id="UP000293874">
    <property type="component" value="Unassembled WGS sequence"/>
</dbReference>
<dbReference type="GO" id="GO:0000160">
    <property type="term" value="P:phosphorelay signal transduction system"/>
    <property type="evidence" value="ECO:0007669"/>
    <property type="project" value="InterPro"/>
</dbReference>
<dbReference type="InterPro" id="IPR000792">
    <property type="entry name" value="Tscrpt_reg_LuxR_C"/>
</dbReference>
<dbReference type="InterPro" id="IPR058245">
    <property type="entry name" value="NreC/VraR/RcsB-like_REC"/>
</dbReference>
<proteinExistence type="predicted"/>
<evidence type="ECO:0000313" key="9">
    <source>
        <dbReference type="Proteomes" id="UP000293874"/>
    </source>
</evidence>